<proteinExistence type="predicted"/>
<comment type="caution">
    <text evidence="2">The sequence shown here is derived from an EMBL/GenBank/DDBJ whole genome shotgun (WGS) entry which is preliminary data.</text>
</comment>
<dbReference type="EMBL" id="CAHIKZ030003282">
    <property type="protein sequence ID" value="CAE1298369.1"/>
    <property type="molecule type" value="Genomic_DNA"/>
</dbReference>
<name>A0A812DFI7_ACAPH</name>
<keyword evidence="3" id="KW-1185">Reference proteome</keyword>
<sequence length="195" mass="21824">MFSSLLWEVSPPHVAVPRQPPPLVFQQFLRQFCLSEEHRSASPSRVGSNSVTRTASFIWSSRPISSSSSESSSVSISSGSTRVTFLFLVFLGLSSLISSFPSLWWIFYSRQGLQPSILPPFFQHSPFHFFSSGPSLFFFWPVRISYVAVPAIVDDDLLPYTFFGASIFSSSCFGILESKSAHVFSLPAKYSILQW</sequence>
<accession>A0A812DFI7</accession>
<organism evidence="2 3">
    <name type="scientific">Acanthosepion pharaonis</name>
    <name type="common">Pharaoh cuttlefish</name>
    <name type="synonym">Sepia pharaonis</name>
    <dbReference type="NCBI Taxonomy" id="158019"/>
    <lineage>
        <taxon>Eukaryota</taxon>
        <taxon>Metazoa</taxon>
        <taxon>Spiralia</taxon>
        <taxon>Lophotrochozoa</taxon>
        <taxon>Mollusca</taxon>
        <taxon>Cephalopoda</taxon>
        <taxon>Coleoidea</taxon>
        <taxon>Decapodiformes</taxon>
        <taxon>Sepiida</taxon>
        <taxon>Sepiina</taxon>
        <taxon>Sepiidae</taxon>
        <taxon>Acanthosepion</taxon>
    </lineage>
</organism>
<keyword evidence="1" id="KW-1133">Transmembrane helix</keyword>
<dbReference type="AlphaFoldDB" id="A0A812DFI7"/>
<keyword evidence="1" id="KW-0812">Transmembrane</keyword>
<feature type="transmembrane region" description="Helical" evidence="1">
    <location>
        <begin position="85"/>
        <end position="107"/>
    </location>
</feature>
<evidence type="ECO:0000313" key="3">
    <source>
        <dbReference type="Proteomes" id="UP000597762"/>
    </source>
</evidence>
<reference evidence="2" key="1">
    <citation type="submission" date="2021-01" db="EMBL/GenBank/DDBJ databases">
        <authorList>
            <person name="Li R."/>
            <person name="Bekaert M."/>
        </authorList>
    </citation>
    <scope>NUCLEOTIDE SEQUENCE</scope>
    <source>
        <strain evidence="2">Farmed</strain>
    </source>
</reference>
<evidence type="ECO:0000256" key="1">
    <source>
        <dbReference type="SAM" id="Phobius"/>
    </source>
</evidence>
<evidence type="ECO:0008006" key="4">
    <source>
        <dbReference type="Google" id="ProtNLM"/>
    </source>
</evidence>
<evidence type="ECO:0000313" key="2">
    <source>
        <dbReference type="EMBL" id="CAE1298369.1"/>
    </source>
</evidence>
<gene>
    <name evidence="2" type="ORF">SPHA_52533</name>
</gene>
<protein>
    <recommendedName>
        <fullName evidence="4">Transmembrane protein</fullName>
    </recommendedName>
</protein>
<keyword evidence="1" id="KW-0472">Membrane</keyword>
<dbReference type="Proteomes" id="UP000597762">
    <property type="component" value="Unassembled WGS sequence"/>
</dbReference>